<accession>A0A2H1WF75</accession>
<organism evidence="1">
    <name type="scientific">Spodoptera frugiperda</name>
    <name type="common">Fall armyworm</name>
    <dbReference type="NCBI Taxonomy" id="7108"/>
    <lineage>
        <taxon>Eukaryota</taxon>
        <taxon>Metazoa</taxon>
        <taxon>Ecdysozoa</taxon>
        <taxon>Arthropoda</taxon>
        <taxon>Hexapoda</taxon>
        <taxon>Insecta</taxon>
        <taxon>Pterygota</taxon>
        <taxon>Neoptera</taxon>
        <taxon>Endopterygota</taxon>
        <taxon>Lepidoptera</taxon>
        <taxon>Glossata</taxon>
        <taxon>Ditrysia</taxon>
        <taxon>Noctuoidea</taxon>
        <taxon>Noctuidae</taxon>
        <taxon>Amphipyrinae</taxon>
        <taxon>Spodoptera</taxon>
    </lineage>
</organism>
<gene>
    <name evidence="1" type="ORF">SFRICE_006556</name>
</gene>
<sequence>MFVLLARCLLHTHLFKRLNEIGQQRSLFFLSVISSLAAWLQRLWEYSPFVEEGHSPTLDYHGLLLFGCLSCPSMTLKLDFDEIRYELSKGEGALFSVRFLTLWLANSYNFGWVQWVELVDMKNDWTEFEGSA</sequence>
<reference evidence="1" key="1">
    <citation type="submission" date="2016-07" db="EMBL/GenBank/DDBJ databases">
        <authorList>
            <person name="Bretaudeau A."/>
        </authorList>
    </citation>
    <scope>NUCLEOTIDE SEQUENCE</scope>
    <source>
        <strain evidence="1">Rice</strain>
        <tissue evidence="1">Whole body</tissue>
    </source>
</reference>
<evidence type="ECO:0000313" key="1">
    <source>
        <dbReference type="EMBL" id="SOQ51124.1"/>
    </source>
</evidence>
<protein>
    <submittedName>
        <fullName evidence="1">SFRICE_006556</fullName>
    </submittedName>
</protein>
<proteinExistence type="predicted"/>
<name>A0A2H1WF75_SPOFR</name>
<dbReference type="EMBL" id="ODYU01007921">
    <property type="protein sequence ID" value="SOQ51124.1"/>
    <property type="molecule type" value="Genomic_DNA"/>
</dbReference>
<dbReference type="AlphaFoldDB" id="A0A2H1WF75"/>